<dbReference type="Gene3D" id="6.10.250.3150">
    <property type="match status" value="1"/>
</dbReference>
<organism evidence="3 4">
    <name type="scientific">Herbiconiux moechotypicola</name>
    <dbReference type="NCBI Taxonomy" id="637393"/>
    <lineage>
        <taxon>Bacteria</taxon>
        <taxon>Bacillati</taxon>
        <taxon>Actinomycetota</taxon>
        <taxon>Actinomycetes</taxon>
        <taxon>Micrococcales</taxon>
        <taxon>Microbacteriaceae</taxon>
        <taxon>Herbiconiux</taxon>
    </lineage>
</organism>
<dbReference type="SUPFAM" id="SSF53955">
    <property type="entry name" value="Lysozyme-like"/>
    <property type="match status" value="1"/>
</dbReference>
<keyword evidence="4" id="KW-1185">Reference proteome</keyword>
<evidence type="ECO:0000313" key="3">
    <source>
        <dbReference type="EMBL" id="GAA2223700.1"/>
    </source>
</evidence>
<dbReference type="EMBL" id="BAAAQY010000001">
    <property type="protein sequence ID" value="GAA2223700.1"/>
    <property type="molecule type" value="Genomic_DNA"/>
</dbReference>
<comment type="caution">
    <text evidence="3">The sequence shown here is derived from an EMBL/GenBank/DDBJ whole genome shotgun (WGS) entry which is preliminary data.</text>
</comment>
<dbReference type="Proteomes" id="UP001500929">
    <property type="component" value="Unassembled WGS sequence"/>
</dbReference>
<proteinExistence type="predicted"/>
<keyword evidence="1" id="KW-0175">Coiled coil</keyword>
<accession>A0ABN3D854</accession>
<gene>
    <name evidence="3" type="ORF">GCM10009851_03640</name>
</gene>
<feature type="chain" id="PRO_5046888153" description="Lytic transglycosylase domain-containing protein" evidence="2">
    <location>
        <begin position="29"/>
        <end position="395"/>
    </location>
</feature>
<keyword evidence="2" id="KW-0732">Signal</keyword>
<dbReference type="RefSeq" id="WP_259477699.1">
    <property type="nucleotide sequence ID" value="NZ_BAAAQY010000001.1"/>
</dbReference>
<feature type="signal peptide" evidence="2">
    <location>
        <begin position="1"/>
        <end position="28"/>
    </location>
</feature>
<dbReference type="InterPro" id="IPR023346">
    <property type="entry name" value="Lysozyme-like_dom_sf"/>
</dbReference>
<reference evidence="3 4" key="1">
    <citation type="journal article" date="2019" name="Int. J. Syst. Evol. Microbiol.">
        <title>The Global Catalogue of Microorganisms (GCM) 10K type strain sequencing project: providing services to taxonomists for standard genome sequencing and annotation.</title>
        <authorList>
            <consortium name="The Broad Institute Genomics Platform"/>
            <consortium name="The Broad Institute Genome Sequencing Center for Infectious Disease"/>
            <person name="Wu L."/>
            <person name="Ma J."/>
        </authorList>
    </citation>
    <scope>NUCLEOTIDE SEQUENCE [LARGE SCALE GENOMIC DNA]</scope>
    <source>
        <strain evidence="3 4">JCM 16117</strain>
    </source>
</reference>
<evidence type="ECO:0000256" key="1">
    <source>
        <dbReference type="SAM" id="Coils"/>
    </source>
</evidence>
<feature type="coiled-coil region" evidence="1">
    <location>
        <begin position="52"/>
        <end position="114"/>
    </location>
</feature>
<protein>
    <recommendedName>
        <fullName evidence="5">Lytic transglycosylase domain-containing protein</fullName>
    </recommendedName>
</protein>
<name>A0ABN3D854_9MICO</name>
<evidence type="ECO:0000256" key="2">
    <source>
        <dbReference type="SAM" id="SignalP"/>
    </source>
</evidence>
<sequence>MGKATARSVTAIAAVLALTLGASLPAHAAPPPSLVRDEYPTWDEVNAAKSNAAAKQAEVDSINSLLAGLQDEAAARADEALQRGQEYLSAKTALDTATATADALAARAQAATEKATTADATLGRLAAQLYRSGGDSGLGLALDQSQADSLLYRLGTMAKLTEQTAGIRDQAVAARNTAAALDAQAEVARAERDALATSAQTALQSAEDARAAADAQVAETQSRSETLVAQLATLNDTTVELEKQYQAGAEYRAQQAAAQAAAEAASAAAAAANEVATGATTGAWVPDSSQVATPAEAQAYAASQMPAYGWGDSQFRCLVQLWIGESGWRANAYNPSSGAYGIPQSLPATKMASAGSDYITSAATQITWGLSYIVNRYDTPCGALSAWQARSPHWY</sequence>
<evidence type="ECO:0008006" key="5">
    <source>
        <dbReference type="Google" id="ProtNLM"/>
    </source>
</evidence>
<evidence type="ECO:0000313" key="4">
    <source>
        <dbReference type="Proteomes" id="UP001500929"/>
    </source>
</evidence>